<feature type="binding site" evidence="5">
    <location>
        <position position="289"/>
    </location>
    <ligand>
        <name>(6R)-5,10-methylene-5,6,7,8-tetrahydrofolate</name>
        <dbReference type="ChEBI" id="CHEBI:15636"/>
    </ligand>
</feature>
<sequence length="290" mass="33553">MKTYLDIVKNILENGEEKADRTGTGTLAIAGSIFEHDMAKGFPLLTTKKMPFKVMASELEFFIKGLTDKQWLKDRNCHIWDEWCDPQKVPYAHDEETKKKMSEERDLGAIYGFQWRHFNAPYQNYNSDYSGQGIDQLKKVIESLKNNPNDRRMIVMAWNPCMIDKMALPPCHYGFQLTVINGRLNLLWNQRSVDTMLGLPFNISSYALLLHLLAKETGLKEGKLVGFLADVHIYTNHLDGVKEQLTRDPNLYPLPQIKTDKFTTIFDWQYTDTVLENYQSFPGIKFEIAV</sequence>
<comment type="pathway">
    <text evidence="5">Pyrimidine metabolism; dTTP biosynthesis.</text>
</comment>
<dbReference type="PATRIC" id="fig|1619046.3.peg.893"/>
<feature type="binding site" description="in other chain" evidence="5">
    <location>
        <begin position="232"/>
        <end position="234"/>
    </location>
    <ligand>
        <name>dUMP</name>
        <dbReference type="ChEBI" id="CHEBI:246422"/>
        <note>ligand shared between dimeric partners</note>
    </ligand>
</feature>
<comment type="catalytic activity">
    <reaction evidence="5">
        <text>dUMP + (6R)-5,10-methylene-5,6,7,8-tetrahydrofolate = 7,8-dihydrofolate + dTMP</text>
        <dbReference type="Rhea" id="RHEA:12104"/>
        <dbReference type="ChEBI" id="CHEBI:15636"/>
        <dbReference type="ChEBI" id="CHEBI:57451"/>
        <dbReference type="ChEBI" id="CHEBI:63528"/>
        <dbReference type="ChEBI" id="CHEBI:246422"/>
        <dbReference type="EC" id="2.1.1.45"/>
    </reaction>
</comment>
<dbReference type="GO" id="GO:0006231">
    <property type="term" value="P:dTMP biosynthetic process"/>
    <property type="evidence" value="ECO:0007669"/>
    <property type="project" value="UniProtKB-UniRule"/>
</dbReference>
<evidence type="ECO:0000313" key="9">
    <source>
        <dbReference type="Proteomes" id="UP000034849"/>
    </source>
</evidence>
<dbReference type="GO" id="GO:0004799">
    <property type="term" value="F:thymidylate synthase activity"/>
    <property type="evidence" value="ECO:0007669"/>
    <property type="project" value="UniProtKB-UniRule"/>
</dbReference>
<accession>A0A0G0GAQ5</accession>
<evidence type="ECO:0000313" key="8">
    <source>
        <dbReference type="EMBL" id="KKQ27067.1"/>
    </source>
</evidence>
<reference evidence="8 9" key="1">
    <citation type="journal article" date="2015" name="Nature">
        <title>rRNA introns, odd ribosomes, and small enigmatic genomes across a large radiation of phyla.</title>
        <authorList>
            <person name="Brown C.T."/>
            <person name="Hug L.A."/>
            <person name="Thomas B.C."/>
            <person name="Sharon I."/>
            <person name="Castelle C.J."/>
            <person name="Singh A."/>
            <person name="Wilkins M.J."/>
            <person name="Williams K.H."/>
            <person name="Banfield J.F."/>
        </authorList>
    </citation>
    <scope>NUCLEOTIDE SEQUENCE [LARGE SCALE GENOMIC DNA]</scope>
</reference>
<dbReference type="EC" id="2.1.1.45" evidence="1 5"/>
<dbReference type="Pfam" id="PF00303">
    <property type="entry name" value="Thymidylat_synt"/>
    <property type="match status" value="1"/>
</dbReference>
<dbReference type="AlphaFoldDB" id="A0A0G0GAQ5"/>
<dbReference type="STRING" id="1619046.US42_C0015G0010"/>
<comment type="caution">
    <text evidence="5">Lacks conserved residue(s) required for the propagation of feature annotation.</text>
</comment>
<dbReference type="Gene3D" id="3.30.572.10">
    <property type="entry name" value="Thymidylate synthase/dCMP hydroxymethylase domain"/>
    <property type="match status" value="1"/>
</dbReference>
<organism evidence="8 9">
    <name type="scientific">Candidatus Magasanikbacteria bacterium GW2011_GWC2_37_14</name>
    <dbReference type="NCBI Taxonomy" id="1619046"/>
    <lineage>
        <taxon>Bacteria</taxon>
        <taxon>Candidatus Magasanikiibacteriota</taxon>
    </lineage>
</organism>
<gene>
    <name evidence="5" type="primary">thyA</name>
    <name evidence="8" type="ORF">US42_C0015G0010</name>
</gene>
<dbReference type="GO" id="GO:0006235">
    <property type="term" value="P:dTTP biosynthetic process"/>
    <property type="evidence" value="ECO:0007669"/>
    <property type="project" value="UniProtKB-UniRule"/>
</dbReference>
<dbReference type="InterPro" id="IPR036926">
    <property type="entry name" value="Thymidate_synth/dCMP_Mease_sf"/>
</dbReference>
<feature type="active site" evidence="6">
    <location>
        <position position="171"/>
    </location>
</feature>
<evidence type="ECO:0000256" key="4">
    <source>
        <dbReference type="ARBA" id="ARBA00022727"/>
    </source>
</evidence>
<comment type="function">
    <text evidence="5">Catalyzes the reductive methylation of 2'-deoxyuridine-5'-monophosphate (dUMP) to 2'-deoxythymidine-5'-monophosphate (dTMP) while utilizing 5,10-methylenetetrahydrofolate (mTHF) as the methyl donor and reductant in the reaction, yielding dihydrofolate (DHF) as a by-product. This enzymatic reaction provides an intracellular de novo source of dTMP, an essential precursor for DNA biosynthesis.</text>
</comment>
<comment type="subcellular location">
    <subcellularLocation>
        <location evidence="5">Cytoplasm</location>
    </subcellularLocation>
</comment>
<protein>
    <recommendedName>
        <fullName evidence="1 5">Thymidylate synthase</fullName>
        <shortName evidence="5">TS</shortName>
        <shortName evidence="5">TSase</shortName>
        <ecNumber evidence="1 5">2.1.1.45</ecNumber>
    </recommendedName>
</protein>
<dbReference type="InterPro" id="IPR000398">
    <property type="entry name" value="Thymidylate_synthase"/>
</dbReference>
<dbReference type="CDD" id="cd00351">
    <property type="entry name" value="TS_Pyrimidine_HMase"/>
    <property type="match status" value="1"/>
</dbReference>
<dbReference type="GO" id="GO:0005829">
    <property type="term" value="C:cytosol"/>
    <property type="evidence" value="ECO:0007669"/>
    <property type="project" value="TreeGrafter"/>
</dbReference>
<evidence type="ECO:0000256" key="6">
    <source>
        <dbReference type="PROSITE-ProRule" id="PRU10016"/>
    </source>
</evidence>
<dbReference type="InterPro" id="IPR020940">
    <property type="entry name" value="Thymidylate_synthase_AS"/>
</dbReference>
<dbReference type="PROSITE" id="PS00091">
    <property type="entry name" value="THYMIDYLATE_SYNTHASE"/>
    <property type="match status" value="1"/>
</dbReference>
<feature type="binding site" description="in other chain" evidence="5">
    <location>
        <position position="21"/>
    </location>
    <ligand>
        <name>dUMP</name>
        <dbReference type="ChEBI" id="CHEBI:246422"/>
        <note>ligand shared between dimeric partners</note>
    </ligand>
</feature>
<dbReference type="PANTHER" id="PTHR11548">
    <property type="entry name" value="THYMIDYLATE SYNTHASE 1"/>
    <property type="match status" value="1"/>
</dbReference>
<evidence type="ECO:0000256" key="2">
    <source>
        <dbReference type="ARBA" id="ARBA00022603"/>
    </source>
</evidence>
<keyword evidence="2 5" id="KW-0489">Methyltransferase</keyword>
<name>A0A0G0GAQ5_9BACT</name>
<dbReference type="NCBIfam" id="TIGR03284">
    <property type="entry name" value="thym_sym"/>
    <property type="match status" value="1"/>
</dbReference>
<comment type="similarity">
    <text evidence="5">Belongs to the thymidylate synthase family. Bacterial-type ThyA subfamily.</text>
</comment>
<dbReference type="HAMAP" id="MF_00008">
    <property type="entry name" value="Thymidy_synth_bact"/>
    <property type="match status" value="1"/>
</dbReference>
<keyword evidence="5" id="KW-0963">Cytoplasm</keyword>
<feature type="binding site" description="in other chain" evidence="5">
    <location>
        <position position="202"/>
    </location>
    <ligand>
        <name>dUMP</name>
        <dbReference type="ChEBI" id="CHEBI:246422"/>
        <note>ligand shared between dimeric partners</note>
    </ligand>
</feature>
<evidence type="ECO:0000256" key="1">
    <source>
        <dbReference type="ARBA" id="ARBA00011947"/>
    </source>
</evidence>
<dbReference type="InterPro" id="IPR045097">
    <property type="entry name" value="Thymidate_synth/dCMP_Mease"/>
</dbReference>
<dbReference type="Proteomes" id="UP000034849">
    <property type="component" value="Unassembled WGS sequence"/>
</dbReference>
<evidence type="ECO:0000256" key="5">
    <source>
        <dbReference type="HAMAP-Rule" id="MF_00008"/>
    </source>
</evidence>
<dbReference type="PANTHER" id="PTHR11548:SF1">
    <property type="entry name" value="THYMIDYLATE SYNTHASE 1"/>
    <property type="match status" value="1"/>
</dbReference>
<comment type="subunit">
    <text evidence="5">Homodimer.</text>
</comment>
<feature type="binding site" evidence="5">
    <location>
        <begin position="151"/>
        <end position="152"/>
    </location>
    <ligand>
        <name>dUMP</name>
        <dbReference type="ChEBI" id="CHEBI:246422"/>
        <note>ligand shared between dimeric partners</note>
    </ligand>
</feature>
<dbReference type="EMBL" id="LBSX01000015">
    <property type="protein sequence ID" value="KKQ27067.1"/>
    <property type="molecule type" value="Genomic_DNA"/>
</dbReference>
<feature type="binding site" description="in other chain" evidence="5">
    <location>
        <begin position="191"/>
        <end position="194"/>
    </location>
    <ligand>
        <name>dUMP</name>
        <dbReference type="ChEBI" id="CHEBI:246422"/>
        <note>ligand shared between dimeric partners</note>
    </ligand>
</feature>
<dbReference type="GO" id="GO:0032259">
    <property type="term" value="P:methylation"/>
    <property type="evidence" value="ECO:0007669"/>
    <property type="project" value="UniProtKB-KW"/>
</dbReference>
<dbReference type="PRINTS" id="PR00108">
    <property type="entry name" value="THYMDSNTHASE"/>
</dbReference>
<dbReference type="UniPathway" id="UPA00575"/>
<keyword evidence="4 5" id="KW-0545">Nucleotide biosynthesis</keyword>
<dbReference type="InterPro" id="IPR023451">
    <property type="entry name" value="Thymidate_synth/dCMP_Mease_dom"/>
</dbReference>
<keyword evidence="3 5" id="KW-0808">Transferase</keyword>
<feature type="domain" description="Thymidylate synthase/dCMP hydroxymethylase" evidence="7">
    <location>
        <begin position="2"/>
        <end position="290"/>
    </location>
</feature>
<evidence type="ECO:0000259" key="7">
    <source>
        <dbReference type="Pfam" id="PF00303"/>
    </source>
</evidence>
<proteinExistence type="inferred from homology"/>
<comment type="caution">
    <text evidence="8">The sequence shown here is derived from an EMBL/GenBank/DDBJ whole genome shotgun (WGS) entry which is preliminary data.</text>
</comment>
<dbReference type="SUPFAM" id="SSF55831">
    <property type="entry name" value="Thymidylate synthase/dCMP hydroxymethylase"/>
    <property type="match status" value="1"/>
</dbReference>
<evidence type="ECO:0000256" key="3">
    <source>
        <dbReference type="ARBA" id="ARBA00022679"/>
    </source>
</evidence>
<feature type="active site" description="Nucleophile" evidence="5">
    <location>
        <position position="171"/>
    </location>
</feature>
<feature type="binding site" evidence="5">
    <location>
        <position position="194"/>
    </location>
    <ligand>
        <name>(6R)-5,10-methylene-5,6,7,8-tetrahydrofolate</name>
        <dbReference type="ChEBI" id="CHEBI:15636"/>
    </ligand>
</feature>